<organism evidence="1 2">
    <name type="scientific">Suillus luteus UH-Slu-Lm8-n1</name>
    <dbReference type="NCBI Taxonomy" id="930992"/>
    <lineage>
        <taxon>Eukaryota</taxon>
        <taxon>Fungi</taxon>
        <taxon>Dikarya</taxon>
        <taxon>Basidiomycota</taxon>
        <taxon>Agaricomycotina</taxon>
        <taxon>Agaricomycetes</taxon>
        <taxon>Agaricomycetidae</taxon>
        <taxon>Boletales</taxon>
        <taxon>Suillineae</taxon>
        <taxon>Suillaceae</taxon>
        <taxon>Suillus</taxon>
    </lineage>
</organism>
<accession>A0A0D0BNT8</accession>
<evidence type="ECO:0000313" key="2">
    <source>
        <dbReference type="Proteomes" id="UP000054485"/>
    </source>
</evidence>
<dbReference type="AlphaFoldDB" id="A0A0D0BNT8"/>
<keyword evidence="2" id="KW-1185">Reference proteome</keyword>
<sequence length="52" mass="5744">MKGSVLWRRKNDLMDCEEVGNGHAVGQQAVKTATILHRPGLYAWISFASSVN</sequence>
<protein>
    <submittedName>
        <fullName evidence="1">Uncharacterized protein</fullName>
    </submittedName>
</protein>
<dbReference type="InParanoid" id="A0A0D0BNT8"/>
<name>A0A0D0BNT8_9AGAM</name>
<gene>
    <name evidence="1" type="ORF">CY34DRAFT_802199</name>
</gene>
<reference evidence="2" key="2">
    <citation type="submission" date="2015-01" db="EMBL/GenBank/DDBJ databases">
        <title>Evolutionary Origins and Diversification of the Mycorrhizal Mutualists.</title>
        <authorList>
            <consortium name="DOE Joint Genome Institute"/>
            <consortium name="Mycorrhizal Genomics Consortium"/>
            <person name="Kohler A."/>
            <person name="Kuo A."/>
            <person name="Nagy L.G."/>
            <person name="Floudas D."/>
            <person name="Copeland A."/>
            <person name="Barry K.W."/>
            <person name="Cichocki N."/>
            <person name="Veneault-Fourrey C."/>
            <person name="LaButti K."/>
            <person name="Lindquist E.A."/>
            <person name="Lipzen A."/>
            <person name="Lundell T."/>
            <person name="Morin E."/>
            <person name="Murat C."/>
            <person name="Riley R."/>
            <person name="Ohm R."/>
            <person name="Sun H."/>
            <person name="Tunlid A."/>
            <person name="Henrissat B."/>
            <person name="Grigoriev I.V."/>
            <person name="Hibbett D.S."/>
            <person name="Martin F."/>
        </authorList>
    </citation>
    <scope>NUCLEOTIDE SEQUENCE [LARGE SCALE GENOMIC DNA]</scope>
    <source>
        <strain evidence="2">UH-Slu-Lm8-n1</strain>
    </source>
</reference>
<reference evidence="1 2" key="1">
    <citation type="submission" date="2014-04" db="EMBL/GenBank/DDBJ databases">
        <authorList>
            <consortium name="DOE Joint Genome Institute"/>
            <person name="Kuo A."/>
            <person name="Ruytinx J."/>
            <person name="Rineau F."/>
            <person name="Colpaert J."/>
            <person name="Kohler A."/>
            <person name="Nagy L.G."/>
            <person name="Floudas D."/>
            <person name="Copeland A."/>
            <person name="Barry K.W."/>
            <person name="Cichocki N."/>
            <person name="Veneault-Fourrey C."/>
            <person name="LaButti K."/>
            <person name="Lindquist E.A."/>
            <person name="Lipzen A."/>
            <person name="Lundell T."/>
            <person name="Morin E."/>
            <person name="Murat C."/>
            <person name="Sun H."/>
            <person name="Tunlid A."/>
            <person name="Henrissat B."/>
            <person name="Grigoriev I.V."/>
            <person name="Hibbett D.S."/>
            <person name="Martin F."/>
            <person name="Nordberg H.P."/>
            <person name="Cantor M.N."/>
            <person name="Hua S.X."/>
        </authorList>
    </citation>
    <scope>NUCLEOTIDE SEQUENCE [LARGE SCALE GENOMIC DNA]</scope>
    <source>
        <strain evidence="1 2">UH-Slu-Lm8-n1</strain>
    </source>
</reference>
<dbReference type="Proteomes" id="UP000054485">
    <property type="component" value="Unassembled WGS sequence"/>
</dbReference>
<dbReference type="EMBL" id="KN835182">
    <property type="protein sequence ID" value="KIK44853.1"/>
    <property type="molecule type" value="Genomic_DNA"/>
</dbReference>
<proteinExistence type="predicted"/>
<dbReference type="HOGENOM" id="CLU_3088885_0_0_1"/>
<evidence type="ECO:0000313" key="1">
    <source>
        <dbReference type="EMBL" id="KIK44853.1"/>
    </source>
</evidence>